<dbReference type="RefSeq" id="WP_074005498.1">
    <property type="nucleotide sequence ID" value="NZ_QVIG01000001.1"/>
</dbReference>
<proteinExistence type="predicted"/>
<keyword evidence="3" id="KW-1185">Reference proteome</keyword>
<evidence type="ECO:0000313" key="3">
    <source>
        <dbReference type="Proteomes" id="UP000263377"/>
    </source>
</evidence>
<sequence length="64" mass="7294">MDHLDWQRSSTSSDKDDWIEIASAGDHVYIRQSNDPTLVVTTTRIKFNAWVRGAKAGEFDHFVA</sequence>
<accession>A0A372ZYU7</accession>
<comment type="caution">
    <text evidence="2">The sequence shown here is derived from an EMBL/GenBank/DDBJ whole genome shotgun (WGS) entry which is preliminary data.</text>
</comment>
<dbReference type="Pfam" id="PF04149">
    <property type="entry name" value="DUF397"/>
    <property type="match status" value="1"/>
</dbReference>
<evidence type="ECO:0000313" key="2">
    <source>
        <dbReference type="EMBL" id="RGD60961.1"/>
    </source>
</evidence>
<organism evidence="2 3">
    <name type="scientific">Kitasatospora xanthocidica</name>
    <dbReference type="NCBI Taxonomy" id="83382"/>
    <lineage>
        <taxon>Bacteria</taxon>
        <taxon>Bacillati</taxon>
        <taxon>Actinomycetota</taxon>
        <taxon>Actinomycetes</taxon>
        <taxon>Kitasatosporales</taxon>
        <taxon>Streptomycetaceae</taxon>
        <taxon>Kitasatospora</taxon>
    </lineage>
</organism>
<dbReference type="InterPro" id="IPR007278">
    <property type="entry name" value="DUF397"/>
</dbReference>
<gene>
    <name evidence="2" type="ORF">DR950_27190</name>
</gene>
<feature type="domain" description="DUF397" evidence="1">
    <location>
        <begin position="5"/>
        <end position="55"/>
    </location>
</feature>
<evidence type="ECO:0000259" key="1">
    <source>
        <dbReference type="Pfam" id="PF04149"/>
    </source>
</evidence>
<name>A0A372ZYU7_9ACTN</name>
<dbReference type="Proteomes" id="UP000263377">
    <property type="component" value="Unassembled WGS sequence"/>
</dbReference>
<reference evidence="2 3" key="1">
    <citation type="submission" date="2018-08" db="EMBL/GenBank/DDBJ databases">
        <title>Diversity &amp; Physiological Properties of Lignin-Decomposing Actinobacteria from Soil.</title>
        <authorList>
            <person name="Roh S.G."/>
            <person name="Kim S.B."/>
        </authorList>
    </citation>
    <scope>NUCLEOTIDE SEQUENCE [LARGE SCALE GENOMIC DNA]</scope>
    <source>
        <strain evidence="2 3">MMS17-GH009</strain>
    </source>
</reference>
<protein>
    <submittedName>
        <fullName evidence="2">DUF397 domain-containing protein</fullName>
    </submittedName>
</protein>
<dbReference type="AlphaFoldDB" id="A0A372ZYU7"/>
<dbReference type="EMBL" id="QVIG01000001">
    <property type="protein sequence ID" value="RGD60961.1"/>
    <property type="molecule type" value="Genomic_DNA"/>
</dbReference>